<evidence type="ECO:0000256" key="1">
    <source>
        <dbReference type="SAM" id="MobiDB-lite"/>
    </source>
</evidence>
<dbReference type="SUPFAM" id="SSF48371">
    <property type="entry name" value="ARM repeat"/>
    <property type="match status" value="1"/>
</dbReference>
<proteinExistence type="predicted"/>
<dbReference type="InterPro" id="IPR011989">
    <property type="entry name" value="ARM-like"/>
</dbReference>
<feature type="compositionally biased region" description="Basic and acidic residues" evidence="1">
    <location>
        <begin position="140"/>
        <end position="152"/>
    </location>
</feature>
<dbReference type="InterPro" id="IPR034254">
    <property type="entry name" value="DNAJC17_RRM"/>
</dbReference>
<dbReference type="SUPFAM" id="SSF46565">
    <property type="entry name" value="Chaperone J-domain"/>
    <property type="match status" value="1"/>
</dbReference>
<dbReference type="Gene3D" id="1.25.10.10">
    <property type="entry name" value="Leucine-rich Repeat Variant"/>
    <property type="match status" value="1"/>
</dbReference>
<dbReference type="Pfam" id="PF00226">
    <property type="entry name" value="DnaJ"/>
    <property type="match status" value="1"/>
</dbReference>
<dbReference type="InterPro" id="IPR016024">
    <property type="entry name" value="ARM-type_fold"/>
</dbReference>
<reference evidence="3 4" key="1">
    <citation type="submission" date="2021-02" db="EMBL/GenBank/DDBJ databases">
        <title>Plant Genome Project.</title>
        <authorList>
            <person name="Zhang R.-G."/>
        </authorList>
    </citation>
    <scope>NUCLEOTIDE SEQUENCE [LARGE SCALE GENOMIC DNA]</scope>
    <source>
        <tissue evidence="3">Leaves</tissue>
    </source>
</reference>
<dbReference type="SMART" id="SM00271">
    <property type="entry name" value="DnaJ"/>
    <property type="match status" value="1"/>
</dbReference>
<organism evidence="3 4">
    <name type="scientific">Xanthoceras sorbifolium</name>
    <dbReference type="NCBI Taxonomy" id="99658"/>
    <lineage>
        <taxon>Eukaryota</taxon>
        <taxon>Viridiplantae</taxon>
        <taxon>Streptophyta</taxon>
        <taxon>Embryophyta</taxon>
        <taxon>Tracheophyta</taxon>
        <taxon>Spermatophyta</taxon>
        <taxon>Magnoliopsida</taxon>
        <taxon>eudicotyledons</taxon>
        <taxon>Gunneridae</taxon>
        <taxon>Pentapetalae</taxon>
        <taxon>rosids</taxon>
        <taxon>malvids</taxon>
        <taxon>Sapindales</taxon>
        <taxon>Sapindaceae</taxon>
        <taxon>Xanthoceroideae</taxon>
        <taxon>Xanthoceras</taxon>
    </lineage>
</organism>
<evidence type="ECO:0000313" key="4">
    <source>
        <dbReference type="Proteomes" id="UP000827721"/>
    </source>
</evidence>
<dbReference type="InterPro" id="IPR035979">
    <property type="entry name" value="RBD_domain_sf"/>
</dbReference>
<protein>
    <recommendedName>
        <fullName evidence="2">J domain-containing protein</fullName>
    </recommendedName>
</protein>
<feature type="domain" description="J" evidence="2">
    <location>
        <begin position="4"/>
        <end position="74"/>
    </location>
</feature>
<dbReference type="PANTHER" id="PTHR45098:SF1">
    <property type="entry name" value="DNAJ DOMAIN CONTAINING PROTEIN, EXPRESSED"/>
    <property type="match status" value="1"/>
</dbReference>
<dbReference type="EMBL" id="JAFEMO010000002">
    <property type="protein sequence ID" value="KAH7575754.1"/>
    <property type="molecule type" value="Genomic_DNA"/>
</dbReference>
<accession>A0ABQ8IH54</accession>
<name>A0ABQ8IH54_9ROSI</name>
<dbReference type="PROSITE" id="PS50076">
    <property type="entry name" value="DNAJ_2"/>
    <property type="match status" value="1"/>
</dbReference>
<dbReference type="CDD" id="cd12429">
    <property type="entry name" value="RRM_DNAJC17"/>
    <property type="match status" value="1"/>
</dbReference>
<comment type="caution">
    <text evidence="3">The sequence shown here is derived from an EMBL/GenBank/DDBJ whole genome shotgun (WGS) entry which is preliminary data.</text>
</comment>
<dbReference type="Pfam" id="PF00076">
    <property type="entry name" value="RRM_1"/>
    <property type="match status" value="1"/>
</dbReference>
<dbReference type="InterPro" id="IPR018253">
    <property type="entry name" value="DnaJ_domain_CS"/>
</dbReference>
<dbReference type="PANTHER" id="PTHR45098">
    <property type="entry name" value="DNAJ DOMAIN CONTAINING PROTEIN, EXPRESSED"/>
    <property type="match status" value="1"/>
</dbReference>
<dbReference type="SUPFAM" id="SSF54928">
    <property type="entry name" value="RNA-binding domain, RBD"/>
    <property type="match status" value="1"/>
</dbReference>
<dbReference type="InterPro" id="IPR036869">
    <property type="entry name" value="J_dom_sf"/>
</dbReference>
<dbReference type="CDD" id="cd06257">
    <property type="entry name" value="DnaJ"/>
    <property type="match status" value="1"/>
</dbReference>
<dbReference type="InterPro" id="IPR001623">
    <property type="entry name" value="DnaJ_domain"/>
</dbReference>
<feature type="region of interest" description="Disordered" evidence="1">
    <location>
        <begin position="140"/>
        <end position="163"/>
    </location>
</feature>
<keyword evidence="4" id="KW-1185">Reference proteome</keyword>
<evidence type="ECO:0000313" key="3">
    <source>
        <dbReference type="EMBL" id="KAH7575754.1"/>
    </source>
</evidence>
<dbReference type="Proteomes" id="UP000827721">
    <property type="component" value="Unassembled WGS sequence"/>
</dbReference>
<dbReference type="PRINTS" id="PR00625">
    <property type="entry name" value="JDOMAIN"/>
</dbReference>
<dbReference type="Gene3D" id="1.10.287.110">
    <property type="entry name" value="DnaJ domain"/>
    <property type="match status" value="1"/>
</dbReference>
<evidence type="ECO:0000259" key="2">
    <source>
        <dbReference type="PROSITE" id="PS50076"/>
    </source>
</evidence>
<gene>
    <name evidence="3" type="ORF">JRO89_XS02G0209200</name>
</gene>
<dbReference type="PROSITE" id="PS00636">
    <property type="entry name" value="DNAJ_1"/>
    <property type="match status" value="1"/>
</dbReference>
<feature type="region of interest" description="Disordered" evidence="1">
    <location>
        <begin position="78"/>
        <end position="100"/>
    </location>
</feature>
<sequence length="396" mass="44242">MDVDHYEVLGLPSGVEGAKLIEKEISKAYKFKALELHPDKRPDDPNARANFQKLKSSYDILKDEKARKLFDDLLKIKHEKQQRQSQRDSKKRKMMSDLEERERAAFALDPAVKAQQEEKRIARQLKEEIERIRAMHVKKEAAASFAPHRETKQSGGGGAGAGLDKEKMLKVSWEKVGEDYTAERLRELFSEFGAVEDVVIKSSKKKGSALIVMANKDAVDVRAHRVLRVLLSHMAYADDDESLDDPEDIKPRFHSSRFDGSDNLEDDCSAAAFDVLSNVFADEILPTLMPINQAKLSASGDEAWKDNEAAVLALGAIAESCLNGLYPHLSEAIKEEVASGSTLQAPQDKIQHGEVLGPWKLVDGIILFKDHIYFAIDSKLTPAIIKKFHGSAHEVM</sequence>
<dbReference type="InterPro" id="IPR000504">
    <property type="entry name" value="RRM_dom"/>
</dbReference>